<comment type="caution">
    <text evidence="2">The sequence shown here is derived from an EMBL/GenBank/DDBJ whole genome shotgun (WGS) entry which is preliminary data.</text>
</comment>
<sequence>MWVSTQEPHDPLLPGGPINCQSAPRWQYYLHLCCWILLLSGHLYTLDVGSITMRH</sequence>
<keyword evidence="1" id="KW-0472">Membrane</keyword>
<dbReference type="EMBL" id="CATNWA010000003">
    <property type="protein sequence ID" value="CAI9531459.1"/>
    <property type="molecule type" value="Genomic_DNA"/>
</dbReference>
<keyword evidence="1" id="KW-0812">Transmembrane</keyword>
<keyword evidence="3" id="KW-1185">Reference proteome</keyword>
<evidence type="ECO:0000256" key="1">
    <source>
        <dbReference type="SAM" id="Phobius"/>
    </source>
</evidence>
<proteinExistence type="predicted"/>
<dbReference type="Proteomes" id="UP001162483">
    <property type="component" value="Unassembled WGS sequence"/>
</dbReference>
<organism evidence="2 3">
    <name type="scientific">Staurois parvus</name>
    <dbReference type="NCBI Taxonomy" id="386267"/>
    <lineage>
        <taxon>Eukaryota</taxon>
        <taxon>Metazoa</taxon>
        <taxon>Chordata</taxon>
        <taxon>Craniata</taxon>
        <taxon>Vertebrata</taxon>
        <taxon>Euteleostomi</taxon>
        <taxon>Amphibia</taxon>
        <taxon>Batrachia</taxon>
        <taxon>Anura</taxon>
        <taxon>Neobatrachia</taxon>
        <taxon>Ranoidea</taxon>
        <taxon>Ranidae</taxon>
        <taxon>Staurois</taxon>
    </lineage>
</organism>
<name>A0ABN9A616_9NEOB</name>
<keyword evidence="1" id="KW-1133">Transmembrane helix</keyword>
<reference evidence="2" key="1">
    <citation type="submission" date="2023-05" db="EMBL/GenBank/DDBJ databases">
        <authorList>
            <person name="Stuckert A."/>
        </authorList>
    </citation>
    <scope>NUCLEOTIDE SEQUENCE</scope>
</reference>
<accession>A0ABN9A616</accession>
<gene>
    <name evidence="2" type="ORF">SPARVUS_LOCUS7984</name>
</gene>
<protein>
    <submittedName>
        <fullName evidence="2">Uncharacterized protein</fullName>
    </submittedName>
</protein>
<feature type="transmembrane region" description="Helical" evidence="1">
    <location>
        <begin position="28"/>
        <end position="46"/>
    </location>
</feature>
<evidence type="ECO:0000313" key="3">
    <source>
        <dbReference type="Proteomes" id="UP001162483"/>
    </source>
</evidence>
<feature type="non-terminal residue" evidence="2">
    <location>
        <position position="55"/>
    </location>
</feature>
<evidence type="ECO:0000313" key="2">
    <source>
        <dbReference type="EMBL" id="CAI9531459.1"/>
    </source>
</evidence>